<dbReference type="PANTHER" id="PTHR23113">
    <property type="entry name" value="GUANINE NUCLEOTIDE EXCHANGE FACTOR"/>
    <property type="match status" value="1"/>
</dbReference>
<keyword evidence="7" id="KW-1185">Reference proteome</keyword>
<keyword evidence="1 2" id="KW-0344">Guanine-nucleotide releasing factor</keyword>
<dbReference type="InterPro" id="IPR001895">
    <property type="entry name" value="RASGEF_cat_dom"/>
</dbReference>
<sequence length="786" mass="86752">MEPLQAIDDLEIQEKVESLAGKGTRVIDCEKSTKFQTEEVLLVNGFPVPLNGEEGIRIKEALLAGHVPPCDLLNEILMRAGILKNPVELETTMNVKTTTKTTEVLTLRDKNGLLLDERLKEVEEDNEYKSTSKEVWKKDNSKCMDRLAKCVEKVNFGSSTSVATNATSCVSSNGSSSGGSSTTGLLGVGSASGGSSPYNAPSTITSIPTNYFSAKSSMTNSPTPSTSMKHSHSPQSSFSSGISEASGSVSGSSTASSRLSPSIFGTVASSPTSDFSYSANHQRKTLPQTSISANGSIPSNCSIVSNGSHSEEPHAKVANATINGSIDTVQNSTSTAAPKSGTHEWDNALVYQETNLISGTIDALIQHLVPTQSYYPDRAYVFAFLLSSRLYIRPHELLGRVFRLAMATPSHSPKYQMAKEAKIISNVVQLLGEWAELFPYDFRDERMMAHVRTITQKCVSVEPPIRNEVSQLLTSLLARLTALERYEDFLHRINTEAALGEPATAPSILTICPNPTMLSQQLTHIELERLSNIGAEEFVQAFAKETSQVETRYKDMKKTRNLESYVQWFNRLSYYVATEICKMPKKKSRVRVVEYWIEAARECFNIGNFNSLMAIIAGLNMSPVTRLKKMWAKVNTAQLSILEHQMEPSSNFSSYRSTLKQLYFLTTRHFDVISFVHCCRLGNGHINFDKFWQLAKQVTEVVAWQQITCPFPKVQTVITSLQTAPIFGESALCLASYDCEPADNAQEKERLKYLRQDETTAKGCLSTGSSKEKELDTPKSKSKSHK</sequence>
<dbReference type="SMART" id="SM00147">
    <property type="entry name" value="RasGEF"/>
    <property type="match status" value="1"/>
</dbReference>
<dbReference type="PANTHER" id="PTHR23113:SF356">
    <property type="entry name" value="FI05912P-RELATED"/>
    <property type="match status" value="1"/>
</dbReference>
<dbReference type="PROSITE" id="PS50212">
    <property type="entry name" value="RASGEF_NTER"/>
    <property type="match status" value="1"/>
</dbReference>
<feature type="compositionally biased region" description="Basic and acidic residues" evidence="3">
    <location>
        <begin position="770"/>
        <end position="779"/>
    </location>
</feature>
<dbReference type="InterPro" id="IPR036964">
    <property type="entry name" value="RASGEF_cat_dom_sf"/>
</dbReference>
<dbReference type="Gene3D" id="1.10.840.10">
    <property type="entry name" value="Ras guanine-nucleotide exchange factors catalytic domain"/>
    <property type="match status" value="1"/>
</dbReference>
<dbReference type="OrthoDB" id="20825at2759"/>
<dbReference type="EMBL" id="LJIJ01002048">
    <property type="protein sequence ID" value="ODM90302.1"/>
    <property type="molecule type" value="Genomic_DNA"/>
</dbReference>
<organism evidence="6 7">
    <name type="scientific">Orchesella cincta</name>
    <name type="common">Springtail</name>
    <name type="synonym">Podura cincta</name>
    <dbReference type="NCBI Taxonomy" id="48709"/>
    <lineage>
        <taxon>Eukaryota</taxon>
        <taxon>Metazoa</taxon>
        <taxon>Ecdysozoa</taxon>
        <taxon>Arthropoda</taxon>
        <taxon>Hexapoda</taxon>
        <taxon>Collembola</taxon>
        <taxon>Entomobryomorpha</taxon>
        <taxon>Entomobryoidea</taxon>
        <taxon>Orchesellidae</taxon>
        <taxon>Orchesellinae</taxon>
        <taxon>Orchesella</taxon>
    </lineage>
</organism>
<feature type="region of interest" description="Disordered" evidence="3">
    <location>
        <begin position="763"/>
        <end position="786"/>
    </location>
</feature>
<dbReference type="Proteomes" id="UP000094527">
    <property type="component" value="Unassembled WGS sequence"/>
</dbReference>
<gene>
    <name evidence="6" type="ORF">Ocin01_16379</name>
</gene>
<dbReference type="GO" id="GO:0005886">
    <property type="term" value="C:plasma membrane"/>
    <property type="evidence" value="ECO:0007669"/>
    <property type="project" value="TreeGrafter"/>
</dbReference>
<dbReference type="CDD" id="cd06224">
    <property type="entry name" value="REM"/>
    <property type="match status" value="1"/>
</dbReference>
<evidence type="ECO:0000256" key="2">
    <source>
        <dbReference type="PROSITE-ProRule" id="PRU00168"/>
    </source>
</evidence>
<feature type="region of interest" description="Disordered" evidence="3">
    <location>
        <begin position="215"/>
        <end position="260"/>
    </location>
</feature>
<evidence type="ECO:0000313" key="6">
    <source>
        <dbReference type="EMBL" id="ODM90302.1"/>
    </source>
</evidence>
<feature type="compositionally biased region" description="Low complexity" evidence="3">
    <location>
        <begin position="216"/>
        <end position="260"/>
    </location>
</feature>
<dbReference type="InterPro" id="IPR023578">
    <property type="entry name" value="Ras_GEF_dom_sf"/>
</dbReference>
<evidence type="ECO:0000256" key="1">
    <source>
        <dbReference type="ARBA" id="ARBA00022658"/>
    </source>
</evidence>
<dbReference type="Pfam" id="PF00618">
    <property type="entry name" value="RasGEF_N"/>
    <property type="match status" value="1"/>
</dbReference>
<dbReference type="OMA" id="KASYECE"/>
<evidence type="ECO:0000256" key="3">
    <source>
        <dbReference type="SAM" id="MobiDB-lite"/>
    </source>
</evidence>
<evidence type="ECO:0000259" key="4">
    <source>
        <dbReference type="PROSITE" id="PS50009"/>
    </source>
</evidence>
<evidence type="ECO:0000259" key="5">
    <source>
        <dbReference type="PROSITE" id="PS50212"/>
    </source>
</evidence>
<dbReference type="SMART" id="SM00229">
    <property type="entry name" value="RasGEFN"/>
    <property type="match status" value="1"/>
</dbReference>
<dbReference type="GO" id="GO:0007265">
    <property type="term" value="P:Ras protein signal transduction"/>
    <property type="evidence" value="ECO:0007669"/>
    <property type="project" value="TreeGrafter"/>
</dbReference>
<dbReference type="InterPro" id="IPR008937">
    <property type="entry name" value="Ras-like_GEF"/>
</dbReference>
<dbReference type="AlphaFoldDB" id="A0A1D2MBK5"/>
<dbReference type="PROSITE" id="PS50009">
    <property type="entry name" value="RASGEF_CAT"/>
    <property type="match status" value="1"/>
</dbReference>
<feature type="domain" description="N-terminal Ras-GEF" evidence="5">
    <location>
        <begin position="352"/>
        <end position="481"/>
    </location>
</feature>
<proteinExistence type="predicted"/>
<name>A0A1D2MBK5_ORCCI</name>
<feature type="domain" description="Ras-GEF" evidence="4">
    <location>
        <begin position="514"/>
        <end position="742"/>
    </location>
</feature>
<reference evidence="6 7" key="1">
    <citation type="journal article" date="2016" name="Genome Biol. Evol.">
        <title>Gene Family Evolution Reflects Adaptation to Soil Environmental Stressors in the Genome of the Collembolan Orchesella cincta.</title>
        <authorList>
            <person name="Faddeeva-Vakhrusheva A."/>
            <person name="Derks M.F."/>
            <person name="Anvar S.Y."/>
            <person name="Agamennone V."/>
            <person name="Suring W."/>
            <person name="Smit S."/>
            <person name="van Straalen N.M."/>
            <person name="Roelofs D."/>
        </authorList>
    </citation>
    <scope>NUCLEOTIDE SEQUENCE [LARGE SCALE GENOMIC DNA]</scope>
    <source>
        <tissue evidence="6">Mixed pool</tissue>
    </source>
</reference>
<dbReference type="STRING" id="48709.A0A1D2MBK5"/>
<accession>A0A1D2MBK5</accession>
<dbReference type="SUPFAM" id="SSF48366">
    <property type="entry name" value="Ras GEF"/>
    <property type="match status" value="1"/>
</dbReference>
<dbReference type="Pfam" id="PF00617">
    <property type="entry name" value="RasGEF"/>
    <property type="match status" value="1"/>
</dbReference>
<dbReference type="Gene3D" id="1.20.870.10">
    <property type="entry name" value="Son of sevenless (SoS) protein Chain: S domain 1"/>
    <property type="match status" value="1"/>
</dbReference>
<dbReference type="GO" id="GO:0005085">
    <property type="term" value="F:guanyl-nucleotide exchange factor activity"/>
    <property type="evidence" value="ECO:0007669"/>
    <property type="project" value="UniProtKB-KW"/>
</dbReference>
<protein>
    <submittedName>
        <fullName evidence="6">Ras-GEF domain-containing family member 1B-A</fullName>
    </submittedName>
</protein>
<evidence type="ECO:0000313" key="7">
    <source>
        <dbReference type="Proteomes" id="UP000094527"/>
    </source>
</evidence>
<comment type="caution">
    <text evidence="6">The sequence shown here is derived from an EMBL/GenBank/DDBJ whole genome shotgun (WGS) entry which is preliminary data.</text>
</comment>
<dbReference type="InterPro" id="IPR000651">
    <property type="entry name" value="Ras-like_Gua-exchang_fac_N"/>
</dbReference>